<dbReference type="PANTHER" id="PTHR43827:SF3">
    <property type="entry name" value="NADP-DEPENDENT OXIDOREDUCTASE DOMAIN-CONTAINING PROTEIN"/>
    <property type="match status" value="1"/>
</dbReference>
<dbReference type="EMBL" id="CAUJNA010001313">
    <property type="protein sequence ID" value="CAJ1385983.1"/>
    <property type="molecule type" value="Genomic_DNA"/>
</dbReference>
<evidence type="ECO:0000256" key="1">
    <source>
        <dbReference type="ARBA" id="ARBA00007905"/>
    </source>
</evidence>
<gene>
    <name evidence="6" type="ORF">EVOR1521_LOCUS12453</name>
</gene>
<evidence type="ECO:0000313" key="6">
    <source>
        <dbReference type="EMBL" id="CAJ1385983.1"/>
    </source>
</evidence>
<evidence type="ECO:0000256" key="3">
    <source>
        <dbReference type="ARBA" id="ARBA00023002"/>
    </source>
</evidence>
<dbReference type="PROSITE" id="PS00062">
    <property type="entry name" value="ALDOKETO_REDUCTASE_2"/>
    <property type="match status" value="1"/>
</dbReference>
<keyword evidence="3" id="KW-0560">Oxidoreductase</keyword>
<keyword evidence="2" id="KW-0521">NADP</keyword>
<protein>
    <recommendedName>
        <fullName evidence="5">NADP-dependent oxidoreductase domain-containing protein</fullName>
    </recommendedName>
</protein>
<dbReference type="InterPro" id="IPR020471">
    <property type="entry name" value="AKR"/>
</dbReference>
<sequence length="643" mass="69476">MSVISPEQSHYKELLECLQGCWQNVKELHEFYLVQDASVTRIRQNTGETMEFSRVLKPDSSGSGLQWGLHGRFVLQIDTSTLTADSDLTQVSWLTPEEAHVQALSGPREPGTQGVKGWRWQRVDPLLAGVAPGVPVETAAPSAPAPAPVPPASPMDSPTDPKQAALAQLQGSWKNCLDDNECYVVRGLDVMRYKVGFEAKPFRLHWDDATGRLWWGSTGRYSLQPPADTQKAVWESKNGSRGFTWERTEGPGGQKGPQPPSTPPPPALYQVATWRGGGGKRQKPQARMKQAMKQRRSVGMGACLTLRSGLLMPQLGLGTRLLKGPELREAVKAALRSGYRLIDTAPGFGNEEELLNGIRAASLRREDVFLVTKLAPSEHGEEEVEEALQASLQRLGTSYVDLYLVQSPKGGSVIWTWDAMLSLRDRGLARAVGLCNFSAKHLASLESLSREMPEVVQVELHLGNQQRELTAYCAARNITVMAACPLGRGQLCSGKNATAQALAGIAVKRCRSAAEVALRWCLQRGFVAIPKSKTPARVEANAPFGFTLNEADISLLDSLDCQLSVSSAAQSLDLPWEQAVGEVSEVSDGDIGDAQPKRRRRRRKKGKGRGKGKGPGKAPGKAGGAGGSGGSAQRAANILFGLS</sequence>
<feature type="region of interest" description="Disordered" evidence="4">
    <location>
        <begin position="225"/>
        <end position="266"/>
    </location>
</feature>
<dbReference type="CDD" id="cd19071">
    <property type="entry name" value="AKR_AKR1-5-like"/>
    <property type="match status" value="1"/>
</dbReference>
<reference evidence="6" key="1">
    <citation type="submission" date="2023-08" db="EMBL/GenBank/DDBJ databases">
        <authorList>
            <person name="Chen Y."/>
            <person name="Shah S."/>
            <person name="Dougan E. K."/>
            <person name="Thang M."/>
            <person name="Chan C."/>
        </authorList>
    </citation>
    <scope>NUCLEOTIDE SEQUENCE</scope>
</reference>
<feature type="compositionally biased region" description="Pro residues" evidence="4">
    <location>
        <begin position="257"/>
        <end position="266"/>
    </location>
</feature>
<accession>A0AA36N170</accession>
<feature type="compositionally biased region" description="Pro residues" evidence="4">
    <location>
        <begin position="143"/>
        <end position="153"/>
    </location>
</feature>
<evidence type="ECO:0000259" key="5">
    <source>
        <dbReference type="Pfam" id="PF00248"/>
    </source>
</evidence>
<evidence type="ECO:0000313" key="7">
    <source>
        <dbReference type="Proteomes" id="UP001178507"/>
    </source>
</evidence>
<keyword evidence="7" id="KW-1185">Reference proteome</keyword>
<dbReference type="SUPFAM" id="SSF51430">
    <property type="entry name" value="NAD(P)-linked oxidoreductase"/>
    <property type="match status" value="1"/>
</dbReference>
<dbReference type="InterPro" id="IPR036812">
    <property type="entry name" value="NAD(P)_OxRdtase_dom_sf"/>
</dbReference>
<dbReference type="InterPro" id="IPR018170">
    <property type="entry name" value="Aldo/ket_reductase_CS"/>
</dbReference>
<dbReference type="AlphaFoldDB" id="A0AA36N170"/>
<feature type="region of interest" description="Disordered" evidence="4">
    <location>
        <begin position="585"/>
        <end position="643"/>
    </location>
</feature>
<dbReference type="Pfam" id="PF00248">
    <property type="entry name" value="Aldo_ket_red"/>
    <property type="match status" value="1"/>
</dbReference>
<dbReference type="Gene3D" id="3.20.20.100">
    <property type="entry name" value="NADP-dependent oxidoreductase domain"/>
    <property type="match status" value="1"/>
</dbReference>
<dbReference type="InterPro" id="IPR023210">
    <property type="entry name" value="NADP_OxRdtase_dom"/>
</dbReference>
<comment type="caution">
    <text evidence="6">The sequence shown here is derived from an EMBL/GenBank/DDBJ whole genome shotgun (WGS) entry which is preliminary data.</text>
</comment>
<comment type="similarity">
    <text evidence="1">Belongs to the aldo/keto reductase family.</text>
</comment>
<feature type="compositionally biased region" description="Basic residues" evidence="4">
    <location>
        <begin position="597"/>
        <end position="614"/>
    </location>
</feature>
<proteinExistence type="inferred from homology"/>
<evidence type="ECO:0000256" key="2">
    <source>
        <dbReference type="ARBA" id="ARBA00022857"/>
    </source>
</evidence>
<name>A0AA36N170_9DINO</name>
<feature type="domain" description="NADP-dependent oxidoreductase" evidence="5">
    <location>
        <begin position="315"/>
        <end position="559"/>
    </location>
</feature>
<dbReference type="PRINTS" id="PR00069">
    <property type="entry name" value="ALDKETRDTASE"/>
</dbReference>
<dbReference type="GO" id="GO:0016616">
    <property type="term" value="F:oxidoreductase activity, acting on the CH-OH group of donors, NAD or NADP as acceptor"/>
    <property type="evidence" value="ECO:0007669"/>
    <property type="project" value="UniProtKB-ARBA"/>
</dbReference>
<organism evidence="6 7">
    <name type="scientific">Effrenium voratum</name>
    <dbReference type="NCBI Taxonomy" id="2562239"/>
    <lineage>
        <taxon>Eukaryota</taxon>
        <taxon>Sar</taxon>
        <taxon>Alveolata</taxon>
        <taxon>Dinophyceae</taxon>
        <taxon>Suessiales</taxon>
        <taxon>Symbiodiniaceae</taxon>
        <taxon>Effrenium</taxon>
    </lineage>
</organism>
<dbReference type="Proteomes" id="UP001178507">
    <property type="component" value="Unassembled WGS sequence"/>
</dbReference>
<feature type="region of interest" description="Disordered" evidence="4">
    <location>
        <begin position="138"/>
        <end position="161"/>
    </location>
</feature>
<feature type="compositionally biased region" description="Gly residues" evidence="4">
    <location>
        <begin position="615"/>
        <end position="630"/>
    </location>
</feature>
<evidence type="ECO:0000256" key="4">
    <source>
        <dbReference type="SAM" id="MobiDB-lite"/>
    </source>
</evidence>
<dbReference type="PANTHER" id="PTHR43827">
    <property type="entry name" value="2,5-DIKETO-D-GLUCONIC ACID REDUCTASE"/>
    <property type="match status" value="1"/>
</dbReference>